<evidence type="ECO:0000313" key="1">
    <source>
        <dbReference type="EMBL" id="RBP61045.1"/>
    </source>
</evidence>
<proteinExistence type="predicted"/>
<keyword evidence="2" id="KW-1185">Reference proteome</keyword>
<name>A0A366I3C8_9FIRM</name>
<comment type="caution">
    <text evidence="1">The sequence shown here is derived from an EMBL/GenBank/DDBJ whole genome shotgun (WGS) entry which is preliminary data.</text>
</comment>
<evidence type="ECO:0008006" key="3">
    <source>
        <dbReference type="Google" id="ProtNLM"/>
    </source>
</evidence>
<dbReference type="Proteomes" id="UP000253490">
    <property type="component" value="Unassembled WGS sequence"/>
</dbReference>
<reference evidence="1 2" key="1">
    <citation type="submission" date="2018-06" db="EMBL/GenBank/DDBJ databases">
        <title>Genomic Encyclopedia of Type Strains, Phase IV (KMG-IV): sequencing the most valuable type-strain genomes for metagenomic binning, comparative biology and taxonomic classification.</title>
        <authorList>
            <person name="Goeker M."/>
        </authorList>
    </citation>
    <scope>NUCLEOTIDE SEQUENCE [LARGE SCALE GENOMIC DNA]</scope>
    <source>
        <strain evidence="1 2">DSM 22112</strain>
    </source>
</reference>
<dbReference type="AlphaFoldDB" id="A0A366I3C8"/>
<accession>A0A366I3C8</accession>
<gene>
    <name evidence="1" type="ORF">DES36_11544</name>
</gene>
<organism evidence="1 2">
    <name type="scientific">Alkalibaculum bacchi</name>
    <dbReference type="NCBI Taxonomy" id="645887"/>
    <lineage>
        <taxon>Bacteria</taxon>
        <taxon>Bacillati</taxon>
        <taxon>Bacillota</taxon>
        <taxon>Clostridia</taxon>
        <taxon>Eubacteriales</taxon>
        <taxon>Eubacteriaceae</taxon>
        <taxon>Alkalibaculum</taxon>
    </lineage>
</organism>
<sequence>MGIDKIDLIKKAILARAFRGELGTNDSSEGSAVELLKECL</sequence>
<protein>
    <recommendedName>
        <fullName evidence="3">Type I restriction enzyme S subunit</fullName>
    </recommendedName>
</protein>
<dbReference type="EMBL" id="QNRX01000015">
    <property type="protein sequence ID" value="RBP61045.1"/>
    <property type="molecule type" value="Genomic_DNA"/>
</dbReference>
<evidence type="ECO:0000313" key="2">
    <source>
        <dbReference type="Proteomes" id="UP000253490"/>
    </source>
</evidence>